<dbReference type="AlphaFoldDB" id="A0A0P5T899"/>
<sequence length="66" mass="7495">MSCQSCLVIAIGFECSVNSLCLLPLPLPPPPTIFRFLFEVKSCHDTLLFDRQEKKNIESKSEPNRI</sequence>
<dbReference type="Proteomes" id="UP000076858">
    <property type="component" value="Unassembled WGS sequence"/>
</dbReference>
<proteinExistence type="predicted"/>
<keyword evidence="2" id="KW-1185">Reference proteome</keyword>
<gene>
    <name evidence="1" type="ORF">APZ42_022595</name>
</gene>
<reference evidence="1 2" key="1">
    <citation type="submission" date="2016-03" db="EMBL/GenBank/DDBJ databases">
        <title>EvidentialGene: Evidence-directed Construction of Genes on Genomes.</title>
        <authorList>
            <person name="Gilbert D.G."/>
            <person name="Choi J.-H."/>
            <person name="Mockaitis K."/>
            <person name="Colbourne J."/>
            <person name="Pfrender M."/>
        </authorList>
    </citation>
    <scope>NUCLEOTIDE SEQUENCE [LARGE SCALE GENOMIC DNA]</scope>
    <source>
        <strain evidence="1 2">Xinb3</strain>
        <tissue evidence="1">Complete organism</tissue>
    </source>
</reference>
<evidence type="ECO:0000313" key="1">
    <source>
        <dbReference type="EMBL" id="KZS12470.1"/>
    </source>
</evidence>
<organism evidence="1 2">
    <name type="scientific">Daphnia magna</name>
    <dbReference type="NCBI Taxonomy" id="35525"/>
    <lineage>
        <taxon>Eukaryota</taxon>
        <taxon>Metazoa</taxon>
        <taxon>Ecdysozoa</taxon>
        <taxon>Arthropoda</taxon>
        <taxon>Crustacea</taxon>
        <taxon>Branchiopoda</taxon>
        <taxon>Diplostraca</taxon>
        <taxon>Cladocera</taxon>
        <taxon>Anomopoda</taxon>
        <taxon>Daphniidae</taxon>
        <taxon>Daphnia</taxon>
    </lineage>
</organism>
<comment type="caution">
    <text evidence="1">The sequence shown here is derived from an EMBL/GenBank/DDBJ whole genome shotgun (WGS) entry which is preliminary data.</text>
</comment>
<protein>
    <submittedName>
        <fullName evidence="1">Uncharacterized protein</fullName>
    </submittedName>
</protein>
<name>A0A0P5T899_9CRUS</name>
<accession>A0A0P5T899</accession>
<dbReference type="EMBL" id="LRGB01001361">
    <property type="protein sequence ID" value="KZS12470.1"/>
    <property type="molecule type" value="Genomic_DNA"/>
</dbReference>
<evidence type="ECO:0000313" key="2">
    <source>
        <dbReference type="Proteomes" id="UP000076858"/>
    </source>
</evidence>